<dbReference type="AlphaFoldDB" id="A0A9W6PIK5"/>
<evidence type="ECO:0000313" key="3">
    <source>
        <dbReference type="Proteomes" id="UP001165143"/>
    </source>
</evidence>
<feature type="compositionally biased region" description="Basic and acidic residues" evidence="1">
    <location>
        <begin position="127"/>
        <end position="164"/>
    </location>
</feature>
<gene>
    <name evidence="2" type="ORF">Kpho01_35130</name>
</gene>
<proteinExistence type="predicted"/>
<evidence type="ECO:0000256" key="1">
    <source>
        <dbReference type="SAM" id="MobiDB-lite"/>
    </source>
</evidence>
<sequence length="179" mass="19625">MMLLCLGVVAGYALGGLLTARTVFRRGRARFLRAGGARAAADERRVGTFERQERQQTEAFALCAGALWPVALPVLALHGLVGAVALDRGRPAAPAAARPDPQEVTARIEELERELQLGPHAGPAPRTVEHRAVEHRAVEHRAPAHRTAERRMPERRTPERRTPEQRPAGAARSRRPRSV</sequence>
<accession>A0A9W6PIK5</accession>
<dbReference type="EMBL" id="BSRX01000019">
    <property type="protein sequence ID" value="GLW55502.1"/>
    <property type="molecule type" value="Genomic_DNA"/>
</dbReference>
<dbReference type="Proteomes" id="UP001165143">
    <property type="component" value="Unassembled WGS sequence"/>
</dbReference>
<name>A0A9W6PIK5_9ACTN</name>
<evidence type="ECO:0000313" key="2">
    <source>
        <dbReference type="EMBL" id="GLW55502.1"/>
    </source>
</evidence>
<protein>
    <submittedName>
        <fullName evidence="2">Uncharacterized protein</fullName>
    </submittedName>
</protein>
<reference evidence="2" key="1">
    <citation type="submission" date="2023-02" db="EMBL/GenBank/DDBJ databases">
        <title>Kitasatospora phosalacinea NBRC 14362.</title>
        <authorList>
            <person name="Ichikawa N."/>
            <person name="Sato H."/>
            <person name="Tonouchi N."/>
        </authorList>
    </citation>
    <scope>NUCLEOTIDE SEQUENCE</scope>
    <source>
        <strain evidence="2">NBRC 14362</strain>
    </source>
</reference>
<organism evidence="2 3">
    <name type="scientific">Kitasatospora phosalacinea</name>
    <dbReference type="NCBI Taxonomy" id="2065"/>
    <lineage>
        <taxon>Bacteria</taxon>
        <taxon>Bacillati</taxon>
        <taxon>Actinomycetota</taxon>
        <taxon>Actinomycetes</taxon>
        <taxon>Kitasatosporales</taxon>
        <taxon>Streptomycetaceae</taxon>
        <taxon>Kitasatospora</taxon>
    </lineage>
</organism>
<feature type="region of interest" description="Disordered" evidence="1">
    <location>
        <begin position="115"/>
        <end position="179"/>
    </location>
</feature>
<comment type="caution">
    <text evidence="2">The sequence shown here is derived from an EMBL/GenBank/DDBJ whole genome shotgun (WGS) entry which is preliminary data.</text>
</comment>